<feature type="transmembrane region" description="Helical" evidence="5">
    <location>
        <begin position="116"/>
        <end position="138"/>
    </location>
</feature>
<evidence type="ECO:0000256" key="6">
    <source>
        <dbReference type="SAM" id="SignalP"/>
    </source>
</evidence>
<reference evidence="9" key="1">
    <citation type="submission" date="2023-01" db="EMBL/GenBank/DDBJ databases">
        <title>Key to firefly adult light organ development and bioluminescence: homeobox transcription factors regulate luciferase expression and transportation to peroxisome.</title>
        <authorList>
            <person name="Fu X."/>
        </authorList>
    </citation>
    <scope>NUCLEOTIDE SEQUENCE [LARGE SCALE GENOMIC DNA]</scope>
</reference>
<feature type="domain" description="G-protein coupled receptors family 2 profile 2" evidence="7">
    <location>
        <begin position="113"/>
        <end position="390"/>
    </location>
</feature>
<dbReference type="GO" id="GO:0016020">
    <property type="term" value="C:membrane"/>
    <property type="evidence" value="ECO:0007669"/>
    <property type="project" value="UniProtKB-SubCell"/>
</dbReference>
<feature type="chain" id="PRO_5042917086" description="G-protein coupled receptors family 2 profile 2 domain-containing protein" evidence="6">
    <location>
        <begin position="20"/>
        <end position="446"/>
    </location>
</feature>
<dbReference type="PANTHER" id="PTHR45902:SF4">
    <property type="entry name" value="G-PROTEIN COUPLED RECEPTORS FAMILY 2 PROFILE 2 DOMAIN-CONTAINING PROTEIN"/>
    <property type="match status" value="1"/>
</dbReference>
<keyword evidence="4 5" id="KW-0472">Membrane</keyword>
<evidence type="ECO:0000256" key="1">
    <source>
        <dbReference type="ARBA" id="ARBA00004141"/>
    </source>
</evidence>
<dbReference type="InterPro" id="IPR017981">
    <property type="entry name" value="GPCR_2-like_7TM"/>
</dbReference>
<feature type="transmembrane region" description="Helical" evidence="5">
    <location>
        <begin position="184"/>
        <end position="204"/>
    </location>
</feature>
<dbReference type="InterPro" id="IPR000832">
    <property type="entry name" value="GPCR_2_secretin-like"/>
</dbReference>
<dbReference type="GO" id="GO:0007166">
    <property type="term" value="P:cell surface receptor signaling pathway"/>
    <property type="evidence" value="ECO:0007669"/>
    <property type="project" value="InterPro"/>
</dbReference>
<evidence type="ECO:0000256" key="2">
    <source>
        <dbReference type="ARBA" id="ARBA00022692"/>
    </source>
</evidence>
<name>A0AAN7P2V6_9COLE</name>
<dbReference type="PANTHER" id="PTHR45902">
    <property type="entry name" value="LATROPHILIN RECEPTOR-LIKE PROTEIN A"/>
    <property type="match status" value="1"/>
</dbReference>
<dbReference type="PROSITE" id="PS50261">
    <property type="entry name" value="G_PROTEIN_RECEP_F2_4"/>
    <property type="match status" value="1"/>
</dbReference>
<dbReference type="GO" id="GO:0004930">
    <property type="term" value="F:G protein-coupled receptor activity"/>
    <property type="evidence" value="ECO:0007669"/>
    <property type="project" value="InterPro"/>
</dbReference>
<evidence type="ECO:0000313" key="8">
    <source>
        <dbReference type="EMBL" id="KAK4873051.1"/>
    </source>
</evidence>
<dbReference type="InterPro" id="IPR053231">
    <property type="entry name" value="GPCR_LN-TM7"/>
</dbReference>
<feature type="signal peptide" evidence="6">
    <location>
        <begin position="1"/>
        <end position="19"/>
    </location>
</feature>
<proteinExistence type="predicted"/>
<dbReference type="Gene3D" id="1.20.1070.10">
    <property type="entry name" value="Rhodopsin 7-helix transmembrane proteins"/>
    <property type="match status" value="1"/>
</dbReference>
<keyword evidence="9" id="KW-1185">Reference proteome</keyword>
<feature type="transmembrane region" description="Helical" evidence="5">
    <location>
        <begin position="256"/>
        <end position="275"/>
    </location>
</feature>
<organism evidence="8 9">
    <name type="scientific">Aquatica leii</name>
    <dbReference type="NCBI Taxonomy" id="1421715"/>
    <lineage>
        <taxon>Eukaryota</taxon>
        <taxon>Metazoa</taxon>
        <taxon>Ecdysozoa</taxon>
        <taxon>Arthropoda</taxon>
        <taxon>Hexapoda</taxon>
        <taxon>Insecta</taxon>
        <taxon>Pterygota</taxon>
        <taxon>Neoptera</taxon>
        <taxon>Endopterygota</taxon>
        <taxon>Coleoptera</taxon>
        <taxon>Polyphaga</taxon>
        <taxon>Elateriformia</taxon>
        <taxon>Elateroidea</taxon>
        <taxon>Lampyridae</taxon>
        <taxon>Luciolinae</taxon>
        <taxon>Aquatica</taxon>
    </lineage>
</organism>
<keyword evidence="2 5" id="KW-0812">Transmembrane</keyword>
<evidence type="ECO:0000259" key="7">
    <source>
        <dbReference type="PROSITE" id="PS50261"/>
    </source>
</evidence>
<protein>
    <recommendedName>
        <fullName evidence="7">G-protein coupled receptors family 2 profile 2 domain-containing protein</fullName>
    </recommendedName>
</protein>
<evidence type="ECO:0000256" key="3">
    <source>
        <dbReference type="ARBA" id="ARBA00022989"/>
    </source>
</evidence>
<dbReference type="AlphaFoldDB" id="A0AAN7P2V6"/>
<feature type="transmembrane region" description="Helical" evidence="5">
    <location>
        <begin position="150"/>
        <end position="172"/>
    </location>
</feature>
<evidence type="ECO:0000256" key="5">
    <source>
        <dbReference type="SAM" id="Phobius"/>
    </source>
</evidence>
<keyword evidence="6" id="KW-0732">Signal</keyword>
<dbReference type="Pfam" id="PF00002">
    <property type="entry name" value="7tm_2"/>
    <property type="match status" value="1"/>
</dbReference>
<keyword evidence="3 5" id="KW-1133">Transmembrane helix</keyword>
<sequence length="446" mass="50765">MRCLLFILNVCHFIHNNLGFYNATARQILDEDYYINYDYELSSNVSETINPKSDSLILPNPESMDSKYTVDILPKVDLPEDSLADTDLRDHDFIDNLMYVYYGSHNRNASSYGSEIIIIGSVLSCAAQLLTIFCVLLRKNLNGKKEMSKMFLHLMGCLCLSNLVFMLGVYATKSVVKCQIVALMLHYLHLLTAFWIFLYCYYIYKCFSHSSIPKLKYLFSTAYGIPALLSLISFLIAPRSYETKKFCFVSVQKGMLINYMLPISILIITTTVYSLNGIRKINLELSKLEMTSSAESLNMLKSETETEEKKAESLNDEVLSLKECKSCLKVLCVIQTSYDVVWFTAVLALENVNYSNSMPVFYSIFSLLLNWYIFAKSKAFLPTIIYCSESVDVDVRSLEHDKTSMSGLSVNLSRRSSSDNVPLLINNDLCTEMLELRHETISTISS</sequence>
<dbReference type="EMBL" id="JARPUR010000007">
    <property type="protein sequence ID" value="KAK4873051.1"/>
    <property type="molecule type" value="Genomic_DNA"/>
</dbReference>
<feature type="transmembrane region" description="Helical" evidence="5">
    <location>
        <begin position="355"/>
        <end position="374"/>
    </location>
</feature>
<comment type="subcellular location">
    <subcellularLocation>
        <location evidence="1">Membrane</location>
        <topology evidence="1">Multi-pass membrane protein</topology>
    </subcellularLocation>
</comment>
<feature type="transmembrane region" description="Helical" evidence="5">
    <location>
        <begin position="216"/>
        <end position="236"/>
    </location>
</feature>
<evidence type="ECO:0000313" key="9">
    <source>
        <dbReference type="Proteomes" id="UP001353858"/>
    </source>
</evidence>
<dbReference type="Proteomes" id="UP001353858">
    <property type="component" value="Unassembled WGS sequence"/>
</dbReference>
<accession>A0AAN7P2V6</accession>
<gene>
    <name evidence="8" type="ORF">RN001_015080</name>
</gene>
<evidence type="ECO:0000256" key="4">
    <source>
        <dbReference type="ARBA" id="ARBA00023136"/>
    </source>
</evidence>
<comment type="caution">
    <text evidence="8">The sequence shown here is derived from an EMBL/GenBank/DDBJ whole genome shotgun (WGS) entry which is preliminary data.</text>
</comment>